<dbReference type="AlphaFoldDB" id="A0A8J6PTV8"/>
<comment type="caution">
    <text evidence="2">The sequence shown here is derived from an EMBL/GenBank/DDBJ whole genome shotgun (WGS) entry which is preliminary data.</text>
</comment>
<keyword evidence="3" id="KW-1185">Reference proteome</keyword>
<keyword evidence="1" id="KW-0472">Membrane</keyword>
<evidence type="ECO:0000313" key="2">
    <source>
        <dbReference type="EMBL" id="MBD0413993.1"/>
    </source>
</evidence>
<gene>
    <name evidence="2" type="ORF">ICI42_04935</name>
</gene>
<feature type="transmembrane region" description="Helical" evidence="1">
    <location>
        <begin position="60"/>
        <end position="78"/>
    </location>
</feature>
<proteinExistence type="predicted"/>
<dbReference type="RefSeq" id="WP_188163379.1">
    <property type="nucleotide sequence ID" value="NZ_JACVVX010000001.1"/>
</dbReference>
<accession>A0A8J6PTV8</accession>
<reference evidence="2" key="1">
    <citation type="submission" date="2020-09" db="EMBL/GenBank/DDBJ databases">
        <title>Genome seq and assembly of Tianweitania sp.</title>
        <authorList>
            <person name="Chhetri G."/>
        </authorList>
    </citation>
    <scope>NUCLEOTIDE SEQUENCE</scope>
    <source>
        <strain evidence="2">Rool2</strain>
    </source>
</reference>
<name>A0A8J6PTV8_9HYPH</name>
<protein>
    <submittedName>
        <fullName evidence="2">Uncharacterized protein</fullName>
    </submittedName>
</protein>
<keyword evidence="1" id="KW-1133">Transmembrane helix</keyword>
<sequence length="81" mass="8958">MAQPRDDEKAESRRIIERVERETDGGASLVGRTSDRLHKHLSADGVDDPIEKMGTRIGRILGFLITTAIVGWLIVYIIQGG</sequence>
<dbReference type="Proteomes" id="UP000643405">
    <property type="component" value="Unassembled WGS sequence"/>
</dbReference>
<evidence type="ECO:0000256" key="1">
    <source>
        <dbReference type="SAM" id="Phobius"/>
    </source>
</evidence>
<keyword evidence="1" id="KW-0812">Transmembrane</keyword>
<dbReference type="EMBL" id="JACVVX010000001">
    <property type="protein sequence ID" value="MBD0413993.1"/>
    <property type="molecule type" value="Genomic_DNA"/>
</dbReference>
<organism evidence="2 3">
    <name type="scientific">Oryzicola mucosus</name>
    <dbReference type="NCBI Taxonomy" id="2767425"/>
    <lineage>
        <taxon>Bacteria</taxon>
        <taxon>Pseudomonadati</taxon>
        <taxon>Pseudomonadota</taxon>
        <taxon>Alphaproteobacteria</taxon>
        <taxon>Hyphomicrobiales</taxon>
        <taxon>Phyllobacteriaceae</taxon>
        <taxon>Oryzicola</taxon>
    </lineage>
</organism>
<evidence type="ECO:0000313" key="3">
    <source>
        <dbReference type="Proteomes" id="UP000643405"/>
    </source>
</evidence>